<name>A0A8S5SDW9_9CAUD</name>
<dbReference type="EMBL" id="BK032578">
    <property type="protein sequence ID" value="DAF49244.1"/>
    <property type="molecule type" value="Genomic_DNA"/>
</dbReference>
<reference evidence="2" key="1">
    <citation type="journal article" date="2021" name="Proc. Natl. Acad. Sci. U.S.A.">
        <title>A Catalog of Tens of Thousands of Viruses from Human Metagenomes Reveals Hidden Associations with Chronic Diseases.</title>
        <authorList>
            <person name="Tisza M.J."/>
            <person name="Buck C.B."/>
        </authorList>
    </citation>
    <scope>NUCLEOTIDE SEQUENCE</scope>
    <source>
        <strain evidence="2">CtrNG92</strain>
    </source>
</reference>
<proteinExistence type="predicted"/>
<protein>
    <submittedName>
        <fullName evidence="2">Uncharacterized protein</fullName>
    </submittedName>
</protein>
<organism evidence="2">
    <name type="scientific">Caudovirales sp. ctrNG92</name>
    <dbReference type="NCBI Taxonomy" id="2827638"/>
    <lineage>
        <taxon>Viruses</taxon>
        <taxon>Duplodnaviria</taxon>
        <taxon>Heunggongvirae</taxon>
        <taxon>Uroviricota</taxon>
        <taxon>Caudoviricetes</taxon>
    </lineage>
</organism>
<evidence type="ECO:0000256" key="1">
    <source>
        <dbReference type="SAM" id="Coils"/>
    </source>
</evidence>
<sequence length="151" mass="16230">MITIKAAFTDRDTTLGLLGRVGENGTRQIEFDCSEILTEYPAAVIVCAVKRPGEESAYAAELTAEGTNRILLLRSVEMARSGVLKIELSALDGEDVRRSTVYSGGVASGLLGDEPDDATEDTLLRLEKAILKAEEALEIAKSLIEKAQTET</sequence>
<accession>A0A8S5SDW9</accession>
<keyword evidence="1" id="KW-0175">Coiled coil</keyword>
<evidence type="ECO:0000313" key="2">
    <source>
        <dbReference type="EMBL" id="DAF49244.1"/>
    </source>
</evidence>
<feature type="coiled-coil region" evidence="1">
    <location>
        <begin position="123"/>
        <end position="150"/>
    </location>
</feature>